<proteinExistence type="predicted"/>
<organism evidence="2 3">
    <name type="scientific">Pleodorina starrii</name>
    <dbReference type="NCBI Taxonomy" id="330485"/>
    <lineage>
        <taxon>Eukaryota</taxon>
        <taxon>Viridiplantae</taxon>
        <taxon>Chlorophyta</taxon>
        <taxon>core chlorophytes</taxon>
        <taxon>Chlorophyceae</taxon>
        <taxon>CS clade</taxon>
        <taxon>Chlamydomonadales</taxon>
        <taxon>Volvocaceae</taxon>
        <taxon>Pleodorina</taxon>
    </lineage>
</organism>
<dbReference type="Proteomes" id="UP001165080">
    <property type="component" value="Unassembled WGS sequence"/>
</dbReference>
<dbReference type="PROSITE" id="PS51257">
    <property type="entry name" value="PROKAR_LIPOPROTEIN"/>
    <property type="match status" value="1"/>
</dbReference>
<evidence type="ECO:0000256" key="1">
    <source>
        <dbReference type="SAM" id="MobiDB-lite"/>
    </source>
</evidence>
<dbReference type="EMBL" id="BRXU01000015">
    <property type="protein sequence ID" value="GLC56460.1"/>
    <property type="molecule type" value="Genomic_DNA"/>
</dbReference>
<accession>A0A9W6F5G2</accession>
<keyword evidence="3" id="KW-1185">Reference proteome</keyword>
<reference evidence="2 3" key="1">
    <citation type="journal article" date="2023" name="Commun. Biol.">
        <title>Reorganization of the ancestral sex-determining regions during the evolution of trioecy in Pleodorina starrii.</title>
        <authorList>
            <person name="Takahashi K."/>
            <person name="Suzuki S."/>
            <person name="Kawai-Toyooka H."/>
            <person name="Yamamoto K."/>
            <person name="Hamaji T."/>
            <person name="Ootsuki R."/>
            <person name="Yamaguchi H."/>
            <person name="Kawachi M."/>
            <person name="Higashiyama T."/>
            <person name="Nozaki H."/>
        </authorList>
    </citation>
    <scope>NUCLEOTIDE SEQUENCE [LARGE SCALE GENOMIC DNA]</scope>
    <source>
        <strain evidence="2 3">NIES-4479</strain>
    </source>
</reference>
<feature type="region of interest" description="Disordered" evidence="1">
    <location>
        <begin position="87"/>
        <end position="106"/>
    </location>
</feature>
<comment type="caution">
    <text evidence="2">The sequence shown here is derived from an EMBL/GenBank/DDBJ whole genome shotgun (WGS) entry which is preliminary data.</text>
</comment>
<evidence type="ECO:0000313" key="3">
    <source>
        <dbReference type="Proteomes" id="UP001165080"/>
    </source>
</evidence>
<dbReference type="AlphaFoldDB" id="A0A9W6F5G2"/>
<gene>
    <name evidence="2" type="primary">PLEST003833</name>
    <name evidence="2" type="ORF">PLESTB_001107100</name>
</gene>
<protein>
    <submittedName>
        <fullName evidence="2">Uncharacterized protein</fullName>
    </submittedName>
</protein>
<evidence type="ECO:0000313" key="2">
    <source>
        <dbReference type="EMBL" id="GLC56460.1"/>
    </source>
</evidence>
<sequence>MSHGRVGCLSPPLPRGGLAAALGPSAPAAAGSCLAASRAEPHWLWGAKDTGSGALRLLQCGEVDHTASVSAAASGHTWRKRRRVAIANGRVGRAAPGRAGHAPLRR</sequence>
<name>A0A9W6F5G2_9CHLO</name>